<reference evidence="3" key="1">
    <citation type="submission" date="2016-01" db="EMBL/GenBank/DDBJ databases">
        <authorList>
            <person name="Mitreva M."/>
            <person name="Pepin K.H."/>
            <person name="Mihindukulasuriya K.A."/>
            <person name="Fulton R."/>
            <person name="Fronick C."/>
            <person name="O'Laughlin M."/>
            <person name="Miner T."/>
            <person name="Herter B."/>
            <person name="Rosa B.A."/>
            <person name="Cordes M."/>
            <person name="Tomlinson C."/>
            <person name="Wollam A."/>
            <person name="Palsikar V.B."/>
            <person name="Mardis E.R."/>
            <person name="Wilson R.K."/>
        </authorList>
    </citation>
    <scope>NUCLEOTIDE SEQUENCE [LARGE SCALE GENOMIC DNA]</scope>
    <source>
        <strain evidence="3">DNF00019</strain>
    </source>
</reference>
<dbReference type="PATRIC" id="fig|1393034.3.peg.1328"/>
<proteinExistence type="predicted"/>
<dbReference type="EMBL" id="LSCR01000042">
    <property type="protein sequence ID" value="KXB32994.1"/>
    <property type="molecule type" value="Genomic_DNA"/>
</dbReference>
<gene>
    <name evidence="2" type="ORF">HMPREF3192_01365</name>
</gene>
<comment type="caution">
    <text evidence="2">The sequence shown here is derived from an EMBL/GenBank/DDBJ whole genome shotgun (WGS) entry which is preliminary data.</text>
</comment>
<feature type="compositionally biased region" description="Basic and acidic residues" evidence="1">
    <location>
        <begin position="27"/>
        <end position="43"/>
    </location>
</feature>
<evidence type="ECO:0000313" key="3">
    <source>
        <dbReference type="Proteomes" id="UP000070675"/>
    </source>
</evidence>
<dbReference type="AlphaFoldDB" id="A0A133XPY0"/>
<keyword evidence="3" id="KW-1185">Reference proteome</keyword>
<evidence type="ECO:0000256" key="1">
    <source>
        <dbReference type="SAM" id="MobiDB-lite"/>
    </source>
</evidence>
<protein>
    <submittedName>
        <fullName evidence="2">Uncharacterized protein</fullName>
    </submittedName>
</protein>
<feature type="region of interest" description="Disordered" evidence="1">
    <location>
        <begin position="14"/>
        <end position="43"/>
    </location>
</feature>
<dbReference type="Proteomes" id="UP000070675">
    <property type="component" value="Unassembled WGS sequence"/>
</dbReference>
<name>A0A133XPY0_9ACTN</name>
<evidence type="ECO:0000313" key="2">
    <source>
        <dbReference type="EMBL" id="KXB32994.1"/>
    </source>
</evidence>
<organism evidence="2 3">
    <name type="scientific">Atopobium deltae</name>
    <dbReference type="NCBI Taxonomy" id="1393034"/>
    <lineage>
        <taxon>Bacteria</taxon>
        <taxon>Bacillati</taxon>
        <taxon>Actinomycetota</taxon>
        <taxon>Coriobacteriia</taxon>
        <taxon>Coriobacteriales</taxon>
        <taxon>Atopobiaceae</taxon>
        <taxon>Atopobium</taxon>
    </lineage>
</organism>
<sequence length="43" mass="5170">MQIRYDALNKIYTSRAHAHSSRPPVHTHREDRSVEKIKQTVRR</sequence>
<accession>A0A133XPY0</accession>